<keyword evidence="1" id="KW-1133">Transmembrane helix</keyword>
<name>A0ABU5H195_9BACT</name>
<feature type="transmembrane region" description="Helical" evidence="1">
    <location>
        <begin position="12"/>
        <end position="35"/>
    </location>
</feature>
<comment type="caution">
    <text evidence="2">The sequence shown here is derived from an EMBL/GenBank/DDBJ whole genome shotgun (WGS) entry which is preliminary data.</text>
</comment>
<protein>
    <submittedName>
        <fullName evidence="2">Uncharacterized protein</fullName>
    </submittedName>
</protein>
<feature type="transmembrane region" description="Helical" evidence="1">
    <location>
        <begin position="50"/>
        <end position="72"/>
    </location>
</feature>
<accession>A0ABU5H195</accession>
<dbReference type="EMBL" id="JAXIVS010000004">
    <property type="protein sequence ID" value="MDY7227175.1"/>
    <property type="molecule type" value="Genomic_DNA"/>
</dbReference>
<dbReference type="Proteomes" id="UP001291309">
    <property type="component" value="Unassembled WGS sequence"/>
</dbReference>
<reference evidence="2 3" key="1">
    <citation type="submission" date="2023-12" db="EMBL/GenBank/DDBJ databases">
        <title>the genome sequence of Hyalangium sp. s54d21.</title>
        <authorList>
            <person name="Zhang X."/>
        </authorList>
    </citation>
    <scope>NUCLEOTIDE SEQUENCE [LARGE SCALE GENOMIC DNA]</scope>
    <source>
        <strain evidence="3">s54d21</strain>
    </source>
</reference>
<evidence type="ECO:0000313" key="3">
    <source>
        <dbReference type="Proteomes" id="UP001291309"/>
    </source>
</evidence>
<gene>
    <name evidence="2" type="ORF">SYV04_12265</name>
</gene>
<keyword evidence="1" id="KW-0472">Membrane</keyword>
<proteinExistence type="predicted"/>
<keyword evidence="3" id="KW-1185">Reference proteome</keyword>
<keyword evidence="1" id="KW-0812">Transmembrane</keyword>
<organism evidence="2 3">
    <name type="scientific">Hyalangium rubrum</name>
    <dbReference type="NCBI Taxonomy" id="3103134"/>
    <lineage>
        <taxon>Bacteria</taxon>
        <taxon>Pseudomonadati</taxon>
        <taxon>Myxococcota</taxon>
        <taxon>Myxococcia</taxon>
        <taxon>Myxococcales</taxon>
        <taxon>Cystobacterineae</taxon>
        <taxon>Archangiaceae</taxon>
        <taxon>Hyalangium</taxon>
    </lineage>
</organism>
<evidence type="ECO:0000256" key="1">
    <source>
        <dbReference type="SAM" id="Phobius"/>
    </source>
</evidence>
<dbReference type="RefSeq" id="WP_321545905.1">
    <property type="nucleotide sequence ID" value="NZ_JAXIVS010000004.1"/>
</dbReference>
<sequence length="172" mass="18609">MTNQEPDAAGKAVGYILGFLIIGGAIAMLIASFYVSPEAQTDSGGSLQMFLRYSGGIILGLGVMGLPIGIILHQENRKKAARLRELKASAVPGVLRIVSFEQLYANEDSVELSLDVEITVPSRQPYRMALKQWIPTAYVGRLRPDERLPVRVPASEPGTLFIDWGGKAEPGV</sequence>
<evidence type="ECO:0000313" key="2">
    <source>
        <dbReference type="EMBL" id="MDY7227175.1"/>
    </source>
</evidence>